<evidence type="ECO:0000256" key="7">
    <source>
        <dbReference type="ARBA" id="ARBA00022679"/>
    </source>
</evidence>
<dbReference type="InterPro" id="IPR000182">
    <property type="entry name" value="GNAT_dom"/>
</dbReference>
<dbReference type="PANTHER" id="PTHR20531:SF1">
    <property type="entry name" value="N-ALPHA-ACETYLTRANSFERASE 40"/>
    <property type="match status" value="1"/>
</dbReference>
<feature type="domain" description="N-acetyltransferase" evidence="12">
    <location>
        <begin position="42"/>
        <end position="211"/>
    </location>
</feature>
<evidence type="ECO:0000256" key="10">
    <source>
        <dbReference type="ARBA" id="ARBA00047821"/>
    </source>
</evidence>
<dbReference type="EMBL" id="KN831957">
    <property type="protein sequence ID" value="KIO08220.1"/>
    <property type="molecule type" value="Genomic_DNA"/>
</dbReference>
<evidence type="ECO:0000256" key="9">
    <source>
        <dbReference type="ARBA" id="ARBA00023315"/>
    </source>
</evidence>
<dbReference type="HOGENOM" id="CLU_051699_1_0_1"/>
<dbReference type="InParanoid" id="A0A0C3P543"/>
<dbReference type="OrthoDB" id="424551at2759"/>
<protein>
    <recommendedName>
        <fullName evidence="5">N-alpha-acetyltransferase 40</fullName>
        <ecNumber evidence="4">2.3.1.257</ecNumber>
    </recommendedName>
</protein>
<dbReference type="GO" id="GO:0043998">
    <property type="term" value="F:histone H2A acetyltransferase activity"/>
    <property type="evidence" value="ECO:0007669"/>
    <property type="project" value="InterPro"/>
</dbReference>
<comment type="catalytic activity">
    <reaction evidence="11">
        <text>N-terminal L-seryl-[histone H4] + acetyl-CoA = N-terminal N(alpha)-acetyl-L-seryl-[histone H4] + CoA + H(+)</text>
        <dbReference type="Rhea" id="RHEA:50596"/>
        <dbReference type="Rhea" id="RHEA-COMP:12740"/>
        <dbReference type="Rhea" id="RHEA-COMP:12743"/>
        <dbReference type="ChEBI" id="CHEBI:15378"/>
        <dbReference type="ChEBI" id="CHEBI:57287"/>
        <dbReference type="ChEBI" id="CHEBI:57288"/>
        <dbReference type="ChEBI" id="CHEBI:64738"/>
        <dbReference type="ChEBI" id="CHEBI:83690"/>
        <dbReference type="EC" id="2.3.1.257"/>
    </reaction>
</comment>
<evidence type="ECO:0000256" key="8">
    <source>
        <dbReference type="ARBA" id="ARBA00023242"/>
    </source>
</evidence>
<dbReference type="PROSITE" id="PS51186">
    <property type="entry name" value="GNAT"/>
    <property type="match status" value="1"/>
</dbReference>
<accession>A0A0C3P543</accession>
<evidence type="ECO:0000313" key="13">
    <source>
        <dbReference type="EMBL" id="KIO08220.1"/>
    </source>
</evidence>
<comment type="similarity">
    <text evidence="3">Belongs to the acetyltransferase family. NAA40 subfamily.</text>
</comment>
<comment type="catalytic activity">
    <reaction evidence="10">
        <text>N-terminal L-seryl-[histone H2A] + acetyl-CoA = N-terminal N(alpha)-acetyl-L-seryl-[histone H2A] + CoA + H(+)</text>
        <dbReference type="Rhea" id="RHEA:50600"/>
        <dbReference type="Rhea" id="RHEA-COMP:12742"/>
        <dbReference type="Rhea" id="RHEA-COMP:12744"/>
        <dbReference type="ChEBI" id="CHEBI:15378"/>
        <dbReference type="ChEBI" id="CHEBI:57287"/>
        <dbReference type="ChEBI" id="CHEBI:57288"/>
        <dbReference type="ChEBI" id="CHEBI:64738"/>
        <dbReference type="ChEBI" id="CHEBI:83690"/>
        <dbReference type="EC" id="2.3.1.257"/>
    </reaction>
</comment>
<reference evidence="13 14" key="1">
    <citation type="submission" date="2014-04" db="EMBL/GenBank/DDBJ databases">
        <authorList>
            <consortium name="DOE Joint Genome Institute"/>
            <person name="Kuo A."/>
            <person name="Kohler A."/>
            <person name="Costa M.D."/>
            <person name="Nagy L.G."/>
            <person name="Floudas D."/>
            <person name="Copeland A."/>
            <person name="Barry K.W."/>
            <person name="Cichocki N."/>
            <person name="Veneault-Fourrey C."/>
            <person name="LaButti K."/>
            <person name="Lindquist E.A."/>
            <person name="Lipzen A."/>
            <person name="Lundell T."/>
            <person name="Morin E."/>
            <person name="Murat C."/>
            <person name="Sun H."/>
            <person name="Tunlid A."/>
            <person name="Henrissat B."/>
            <person name="Grigoriev I.V."/>
            <person name="Hibbett D.S."/>
            <person name="Martin F."/>
            <person name="Nordberg H.P."/>
            <person name="Cantor M.N."/>
            <person name="Hua S.X."/>
        </authorList>
    </citation>
    <scope>NUCLEOTIDE SEQUENCE [LARGE SCALE GENOMIC DNA]</scope>
    <source>
        <strain evidence="13 14">Marx 270</strain>
    </source>
</reference>
<keyword evidence="7" id="KW-0808">Transferase</keyword>
<dbReference type="Gene3D" id="3.40.630.30">
    <property type="match status" value="1"/>
</dbReference>
<evidence type="ECO:0000256" key="11">
    <source>
        <dbReference type="ARBA" id="ARBA00049524"/>
    </source>
</evidence>
<evidence type="ECO:0000259" key="12">
    <source>
        <dbReference type="PROSITE" id="PS51186"/>
    </source>
</evidence>
<dbReference type="SUPFAM" id="SSF55729">
    <property type="entry name" value="Acyl-CoA N-acyltransferases (Nat)"/>
    <property type="match status" value="1"/>
</dbReference>
<evidence type="ECO:0000256" key="4">
    <source>
        <dbReference type="ARBA" id="ARBA00012950"/>
    </source>
</evidence>
<proteinExistence type="inferred from homology"/>
<keyword evidence="6" id="KW-0963">Cytoplasm</keyword>
<reference evidence="14" key="2">
    <citation type="submission" date="2015-01" db="EMBL/GenBank/DDBJ databases">
        <title>Evolutionary Origins and Diversification of the Mycorrhizal Mutualists.</title>
        <authorList>
            <consortium name="DOE Joint Genome Institute"/>
            <consortium name="Mycorrhizal Genomics Consortium"/>
            <person name="Kohler A."/>
            <person name="Kuo A."/>
            <person name="Nagy L.G."/>
            <person name="Floudas D."/>
            <person name="Copeland A."/>
            <person name="Barry K.W."/>
            <person name="Cichocki N."/>
            <person name="Veneault-Fourrey C."/>
            <person name="LaButti K."/>
            <person name="Lindquist E.A."/>
            <person name="Lipzen A."/>
            <person name="Lundell T."/>
            <person name="Morin E."/>
            <person name="Murat C."/>
            <person name="Riley R."/>
            <person name="Ohm R."/>
            <person name="Sun H."/>
            <person name="Tunlid A."/>
            <person name="Henrissat B."/>
            <person name="Grigoriev I.V."/>
            <person name="Hibbett D.S."/>
            <person name="Martin F."/>
        </authorList>
    </citation>
    <scope>NUCLEOTIDE SEQUENCE [LARGE SCALE GENOMIC DNA]</scope>
    <source>
        <strain evidence="14">Marx 270</strain>
    </source>
</reference>
<dbReference type="GO" id="GO:0005634">
    <property type="term" value="C:nucleus"/>
    <property type="evidence" value="ECO:0007669"/>
    <property type="project" value="UniProtKB-SubCell"/>
</dbReference>
<dbReference type="Proteomes" id="UP000054217">
    <property type="component" value="Unassembled WGS sequence"/>
</dbReference>
<evidence type="ECO:0000313" key="14">
    <source>
        <dbReference type="Proteomes" id="UP000054217"/>
    </source>
</evidence>
<name>A0A0C3P543_PISTI</name>
<keyword evidence="9" id="KW-0012">Acyltransferase</keyword>
<dbReference type="GO" id="GO:1990189">
    <property type="term" value="F:protein N-terminal-serine acetyltransferase activity"/>
    <property type="evidence" value="ECO:0007669"/>
    <property type="project" value="UniProtKB-EC"/>
</dbReference>
<organism evidence="13 14">
    <name type="scientific">Pisolithus tinctorius Marx 270</name>
    <dbReference type="NCBI Taxonomy" id="870435"/>
    <lineage>
        <taxon>Eukaryota</taxon>
        <taxon>Fungi</taxon>
        <taxon>Dikarya</taxon>
        <taxon>Basidiomycota</taxon>
        <taxon>Agaricomycotina</taxon>
        <taxon>Agaricomycetes</taxon>
        <taxon>Agaricomycetidae</taxon>
        <taxon>Boletales</taxon>
        <taxon>Sclerodermatineae</taxon>
        <taxon>Pisolithaceae</taxon>
        <taxon>Pisolithus</taxon>
    </lineage>
</organism>
<dbReference type="STRING" id="870435.A0A0C3P543"/>
<dbReference type="GO" id="GO:0005737">
    <property type="term" value="C:cytoplasm"/>
    <property type="evidence" value="ECO:0007669"/>
    <property type="project" value="UniProtKB-SubCell"/>
</dbReference>
<gene>
    <name evidence="13" type="ORF">M404DRAFT_22832</name>
</gene>
<comment type="subcellular location">
    <subcellularLocation>
        <location evidence="2">Cytoplasm</location>
    </subcellularLocation>
    <subcellularLocation>
        <location evidence="1">Nucleus</location>
    </subcellularLocation>
</comment>
<dbReference type="PANTHER" id="PTHR20531">
    <property type="entry name" value="N-ALPHA-ACETYLTRANSFERASE 40"/>
    <property type="match status" value="1"/>
</dbReference>
<dbReference type="GO" id="GO:0010485">
    <property type="term" value="F:histone H4 acetyltransferase activity"/>
    <property type="evidence" value="ECO:0007669"/>
    <property type="project" value="InterPro"/>
</dbReference>
<evidence type="ECO:0000256" key="2">
    <source>
        <dbReference type="ARBA" id="ARBA00004496"/>
    </source>
</evidence>
<evidence type="ECO:0000256" key="1">
    <source>
        <dbReference type="ARBA" id="ARBA00004123"/>
    </source>
</evidence>
<dbReference type="Pfam" id="PF00583">
    <property type="entry name" value="Acetyltransf_1"/>
    <property type="match status" value="1"/>
</dbReference>
<sequence length="213" mass="23953">MPTGNAAIRKANKVNTSLQSTATAAELAVSVPALYQADGRQISIRTAKDLSEHERAQIWELFEENMYTLYVDSSFGWTPKSKKQEMFDARSRFIIASQEDALTPNPPDIVAYTIFRFDREERQDVVYCYELQVSKSARHCGLGKLLTQKLSDIGATWGMEKVMLTVFKENQLALSFYRSVGFSIDEISPDHLANSEEGASHNTDYSILSIPIL</sequence>
<evidence type="ECO:0000256" key="3">
    <source>
        <dbReference type="ARBA" id="ARBA00008870"/>
    </source>
</evidence>
<dbReference type="InterPro" id="IPR016181">
    <property type="entry name" value="Acyl_CoA_acyltransferase"/>
</dbReference>
<keyword evidence="8" id="KW-0539">Nucleus</keyword>
<dbReference type="AlphaFoldDB" id="A0A0C3P543"/>
<dbReference type="EC" id="2.3.1.257" evidence="4"/>
<dbReference type="InterPro" id="IPR039949">
    <property type="entry name" value="NAA40"/>
</dbReference>
<evidence type="ECO:0000256" key="5">
    <source>
        <dbReference type="ARBA" id="ARBA00015043"/>
    </source>
</evidence>
<dbReference type="FunCoup" id="A0A0C3P543">
    <property type="interactions" value="681"/>
</dbReference>
<evidence type="ECO:0000256" key="6">
    <source>
        <dbReference type="ARBA" id="ARBA00022490"/>
    </source>
</evidence>
<keyword evidence="14" id="KW-1185">Reference proteome</keyword>